<dbReference type="Proteomes" id="UP001631993">
    <property type="component" value="Unassembled WGS sequence"/>
</dbReference>
<organism evidence="2 3">
    <name type="scientific">Streptomyces galilaeus</name>
    <dbReference type="NCBI Taxonomy" id="33899"/>
    <lineage>
        <taxon>Bacteria</taxon>
        <taxon>Bacillati</taxon>
        <taxon>Actinomycetota</taxon>
        <taxon>Actinomycetes</taxon>
        <taxon>Kitasatosporales</taxon>
        <taxon>Streptomycetaceae</taxon>
        <taxon>Streptomyces</taxon>
    </lineage>
</organism>
<dbReference type="RefSeq" id="WP_369277381.1">
    <property type="nucleotide sequence ID" value="NZ_JBJVMW010000011.1"/>
</dbReference>
<keyword evidence="1" id="KW-0175">Coiled coil</keyword>
<proteinExistence type="predicted"/>
<accession>A0ABW9IMH1</accession>
<evidence type="ECO:0000313" key="3">
    <source>
        <dbReference type="Proteomes" id="UP001631993"/>
    </source>
</evidence>
<feature type="coiled-coil region" evidence="1">
    <location>
        <begin position="177"/>
        <end position="204"/>
    </location>
</feature>
<gene>
    <name evidence="2" type="ORF">ACKI1S_23315</name>
</gene>
<dbReference type="Gene3D" id="1.10.260.40">
    <property type="entry name" value="lambda repressor-like DNA-binding domains"/>
    <property type="match status" value="1"/>
</dbReference>
<keyword evidence="3" id="KW-1185">Reference proteome</keyword>
<evidence type="ECO:0008006" key="4">
    <source>
        <dbReference type="Google" id="ProtNLM"/>
    </source>
</evidence>
<evidence type="ECO:0000256" key="1">
    <source>
        <dbReference type="SAM" id="Coils"/>
    </source>
</evidence>
<sequence>MSAPYPALSATLDRIRELIAICNKSHDEVLNVRRLSHLAGLSKSDVEILLAGGVPPETDPDVMVRDRVRFLYETHIGANGRRREIPSIAAGIGQTPTWTKKLVAGEAKPNILVGAQLADFYDVSPSFFTDLPAKALDRELQSILFDLEIEADPGRTLQELGVRHISGRSRSMNKGELAELAKMVANITDELTQVKNQMERLENPEGNR</sequence>
<comment type="caution">
    <text evidence="2">The sequence shown here is derived from an EMBL/GenBank/DDBJ whole genome shotgun (WGS) entry which is preliminary data.</text>
</comment>
<dbReference type="EMBL" id="JBJVNE010000011">
    <property type="protein sequence ID" value="MFM9649061.1"/>
    <property type="molecule type" value="Genomic_DNA"/>
</dbReference>
<dbReference type="InterPro" id="IPR010982">
    <property type="entry name" value="Lambda_DNA-bd_dom_sf"/>
</dbReference>
<evidence type="ECO:0000313" key="2">
    <source>
        <dbReference type="EMBL" id="MFM9649061.1"/>
    </source>
</evidence>
<name>A0ABW9IMH1_STRGJ</name>
<protein>
    <recommendedName>
        <fullName evidence="4">XRE family transcriptional regulator</fullName>
    </recommendedName>
</protein>
<reference evidence="2 3" key="1">
    <citation type="submission" date="2024-12" db="EMBL/GenBank/DDBJ databases">
        <title>Forecasting of Potato common scab and diversities of Pathogenic streptomyces spp. in china.</title>
        <authorList>
            <person name="Handique U."/>
            <person name="Wu J."/>
        </authorList>
    </citation>
    <scope>NUCLEOTIDE SEQUENCE [LARGE SCALE GENOMIC DNA]</scope>
    <source>
        <strain evidence="2 3">ZRIMU1585</strain>
    </source>
</reference>